<name>A0ACB8SHN2_9AGAM</name>
<reference evidence="1" key="1">
    <citation type="submission" date="2021-03" db="EMBL/GenBank/DDBJ databases">
        <authorList>
            <consortium name="DOE Joint Genome Institute"/>
            <person name="Ahrendt S."/>
            <person name="Looney B.P."/>
            <person name="Miyauchi S."/>
            <person name="Morin E."/>
            <person name="Drula E."/>
            <person name="Courty P.E."/>
            <person name="Chicoki N."/>
            <person name="Fauchery L."/>
            <person name="Kohler A."/>
            <person name="Kuo A."/>
            <person name="Labutti K."/>
            <person name="Pangilinan J."/>
            <person name="Lipzen A."/>
            <person name="Riley R."/>
            <person name="Andreopoulos W."/>
            <person name="He G."/>
            <person name="Johnson J."/>
            <person name="Barry K.W."/>
            <person name="Grigoriev I.V."/>
            <person name="Nagy L."/>
            <person name="Hibbett D."/>
            <person name="Henrissat B."/>
            <person name="Matheny P.B."/>
            <person name="Labbe J."/>
            <person name="Martin F."/>
        </authorList>
    </citation>
    <scope>NUCLEOTIDE SEQUENCE</scope>
    <source>
        <strain evidence="1">HHB10654</strain>
    </source>
</reference>
<organism evidence="1 2">
    <name type="scientific">Artomyces pyxidatus</name>
    <dbReference type="NCBI Taxonomy" id="48021"/>
    <lineage>
        <taxon>Eukaryota</taxon>
        <taxon>Fungi</taxon>
        <taxon>Dikarya</taxon>
        <taxon>Basidiomycota</taxon>
        <taxon>Agaricomycotina</taxon>
        <taxon>Agaricomycetes</taxon>
        <taxon>Russulales</taxon>
        <taxon>Auriscalpiaceae</taxon>
        <taxon>Artomyces</taxon>
    </lineage>
</organism>
<sequence>MPSSEPDGSEYTVGRLFPELRHLKIEDASLGWDDTMQDLTRGLEGLLEGRETGNLPRRRGWTGSFVIALLQRSPKFQGRGSEAEGLVTYFSIRRPLSGGRVDRRGSCGGRKADSWTAATCQWALTVREPVPTVSLNESSFIDTDQVFPAFASTRSPDEHGTCFSTDRTPSPGAAILRLDRALVQVGTPNQPRLWRPVDVPFRPVPPLSKLVRHKEGRDGRYGRRAQARVLLGTRCSSGCDGCGSEMPPTSVWCHRPVPPTLTAVPLRHIDKGDMILSARALKNLKLRLGETLVANLAIDRWSELLRTGISSGSRRPAVGILGARVDLWCSPRYFDTASPALVTAVSVSALRPRSNFLFKALRSPGLGCSRVHVAMRIFTRMYESPQHTDSLGSPPPVGDWLAQSQASPPLQIAPTPVSVPRGTLGTRNRDHDDRPTGVLLIPRPQFEV</sequence>
<accession>A0ACB8SHN2</accession>
<dbReference type="Proteomes" id="UP000814140">
    <property type="component" value="Unassembled WGS sequence"/>
</dbReference>
<gene>
    <name evidence="1" type="ORF">BV25DRAFT_1842782</name>
</gene>
<proteinExistence type="predicted"/>
<comment type="caution">
    <text evidence="1">The sequence shown here is derived from an EMBL/GenBank/DDBJ whole genome shotgun (WGS) entry which is preliminary data.</text>
</comment>
<protein>
    <submittedName>
        <fullName evidence="1">Uncharacterized protein</fullName>
    </submittedName>
</protein>
<dbReference type="EMBL" id="MU277281">
    <property type="protein sequence ID" value="KAI0055737.1"/>
    <property type="molecule type" value="Genomic_DNA"/>
</dbReference>
<evidence type="ECO:0000313" key="2">
    <source>
        <dbReference type="Proteomes" id="UP000814140"/>
    </source>
</evidence>
<reference evidence="1" key="2">
    <citation type="journal article" date="2022" name="New Phytol.">
        <title>Evolutionary transition to the ectomycorrhizal habit in the genomes of a hyperdiverse lineage of mushroom-forming fungi.</title>
        <authorList>
            <person name="Looney B."/>
            <person name="Miyauchi S."/>
            <person name="Morin E."/>
            <person name="Drula E."/>
            <person name="Courty P.E."/>
            <person name="Kohler A."/>
            <person name="Kuo A."/>
            <person name="LaButti K."/>
            <person name="Pangilinan J."/>
            <person name="Lipzen A."/>
            <person name="Riley R."/>
            <person name="Andreopoulos W."/>
            <person name="He G."/>
            <person name="Johnson J."/>
            <person name="Nolan M."/>
            <person name="Tritt A."/>
            <person name="Barry K.W."/>
            <person name="Grigoriev I.V."/>
            <person name="Nagy L.G."/>
            <person name="Hibbett D."/>
            <person name="Henrissat B."/>
            <person name="Matheny P.B."/>
            <person name="Labbe J."/>
            <person name="Martin F.M."/>
        </authorList>
    </citation>
    <scope>NUCLEOTIDE SEQUENCE</scope>
    <source>
        <strain evidence="1">HHB10654</strain>
    </source>
</reference>
<evidence type="ECO:0000313" key="1">
    <source>
        <dbReference type="EMBL" id="KAI0055737.1"/>
    </source>
</evidence>
<keyword evidence="2" id="KW-1185">Reference proteome</keyword>